<dbReference type="PANTHER" id="PTHR30540">
    <property type="entry name" value="OSMOTIC STRESS POTASSIUM TRANSPORTER"/>
    <property type="match status" value="1"/>
</dbReference>
<keyword evidence="5" id="KW-0769">Symport</keyword>
<evidence type="ECO:0000256" key="10">
    <source>
        <dbReference type="SAM" id="Phobius"/>
    </source>
</evidence>
<evidence type="ECO:0000313" key="13">
    <source>
        <dbReference type="EMBL" id="KAA5536121.1"/>
    </source>
</evidence>
<dbReference type="GO" id="GO:0015079">
    <property type="term" value="F:potassium ion transmembrane transporter activity"/>
    <property type="evidence" value="ECO:0007669"/>
    <property type="project" value="InterPro"/>
</dbReference>
<feature type="transmembrane region" description="Helical" evidence="10">
    <location>
        <begin position="233"/>
        <end position="254"/>
    </location>
</feature>
<gene>
    <name evidence="13" type="ORF">F0919_00165</name>
</gene>
<name>A0A5M6CLN3_9BACT</name>
<keyword evidence="4 10" id="KW-0812">Transmembrane</keyword>
<feature type="transmembrane region" description="Helical" evidence="10">
    <location>
        <begin position="131"/>
        <end position="150"/>
    </location>
</feature>
<evidence type="ECO:0000256" key="2">
    <source>
        <dbReference type="ARBA" id="ARBA00022448"/>
    </source>
</evidence>
<reference evidence="13 14" key="1">
    <citation type="submission" date="2019-09" db="EMBL/GenBank/DDBJ databases">
        <title>Genome sequence and assembly of Taibaiella sp.</title>
        <authorList>
            <person name="Chhetri G."/>
        </authorList>
    </citation>
    <scope>NUCLEOTIDE SEQUENCE [LARGE SCALE GENOMIC DNA]</scope>
    <source>
        <strain evidence="13 14">KVB11</strain>
    </source>
</reference>
<comment type="caution">
    <text evidence="13">The sequence shown here is derived from an EMBL/GenBank/DDBJ whole genome shotgun (WGS) entry which is preliminary data.</text>
</comment>
<evidence type="ECO:0000256" key="8">
    <source>
        <dbReference type="ARBA" id="ARBA00023065"/>
    </source>
</evidence>
<dbReference type="Pfam" id="PF22776">
    <property type="entry name" value="K_trans_C"/>
    <property type="match status" value="1"/>
</dbReference>
<dbReference type="PANTHER" id="PTHR30540:SF83">
    <property type="entry name" value="K+ POTASSIUM TRANSPORTER"/>
    <property type="match status" value="1"/>
</dbReference>
<keyword evidence="2" id="KW-0813">Transport</keyword>
<evidence type="ECO:0000313" key="14">
    <source>
        <dbReference type="Proteomes" id="UP000323632"/>
    </source>
</evidence>
<comment type="subcellular location">
    <subcellularLocation>
        <location evidence="1">Membrane</location>
        <topology evidence="1">Multi-pass membrane protein</topology>
    </subcellularLocation>
</comment>
<feature type="domain" description="K+ potassium transporter C-terminal" evidence="12">
    <location>
        <begin position="471"/>
        <end position="627"/>
    </location>
</feature>
<evidence type="ECO:0000256" key="6">
    <source>
        <dbReference type="ARBA" id="ARBA00022958"/>
    </source>
</evidence>
<dbReference type="InterPro" id="IPR053952">
    <property type="entry name" value="K_trans_C"/>
</dbReference>
<feature type="domain" description="K+ potassium transporter integral membrane" evidence="11">
    <location>
        <begin position="14"/>
        <end position="446"/>
    </location>
</feature>
<dbReference type="Pfam" id="PF02705">
    <property type="entry name" value="K_trans"/>
    <property type="match status" value="1"/>
</dbReference>
<feature type="transmembrane region" description="Helical" evidence="10">
    <location>
        <begin position="280"/>
        <end position="309"/>
    </location>
</feature>
<organism evidence="13 14">
    <name type="scientific">Taibaiella lutea</name>
    <dbReference type="NCBI Taxonomy" id="2608001"/>
    <lineage>
        <taxon>Bacteria</taxon>
        <taxon>Pseudomonadati</taxon>
        <taxon>Bacteroidota</taxon>
        <taxon>Chitinophagia</taxon>
        <taxon>Chitinophagales</taxon>
        <taxon>Chitinophagaceae</taxon>
        <taxon>Taibaiella</taxon>
    </lineage>
</organism>
<sequence length="649" mass="73150">MGAHLKKASLAGIIIALGIVFGDIGTSPLYAMNAIVRDKTISDLLVIGGVSCVIWTLTLQTTIKYVILTLRADNNGEGGIFSLFALVRRHAKWIVFFAMIGGAALLADGLITPPITVTSAIEGLDLQSEKTNMIVVLVIIAGIFFMQQFGTQSIGKLFGPIMVLWFMMMAVTGTMHLGDNPHIFSAFNPYWAIKLLTQYPQGFWLLGSVFLCTTGAEALYSDLGHVGKGNIRASWIFVKICLILNYIGQGSWLLSHHKGGILRNDINIFFALIPEGPWRIAAIVIATLAAIIASQALISGSFTLVNEAIKLNLWPKMKINFPTTEKGQLFIPGINFMLWLGCTAVVIFFQASSAAMEGAYGLSITITMIMTSLLLSFYLFTLRVPRIWIGLYLAVYLSIEVSFLIANLSKFPPPHNGFVTVFIAGGIFSIMFMWYRARKIKNRYVEFVRLEDYVPIIQELSNDRTIPKYATHLVYMTSANFNKEIEHKIIFSILYKKPKRADIYWFVHVDVVDEPYTMEYVVQTVIPNEIIRIEFRLGFRVEHRIQMMFKKVVEEMVANKEVNVTSRYESLSKNNVRGDFRFIVLEKFLSRDNALPIFDKIIMRGYFILKKLSLSEERSFGLDMSDVTTEKFPLIVSKTNDIKLQRVGE</sequence>
<evidence type="ECO:0000256" key="3">
    <source>
        <dbReference type="ARBA" id="ARBA00022538"/>
    </source>
</evidence>
<dbReference type="InterPro" id="IPR003855">
    <property type="entry name" value="K+_transporter"/>
</dbReference>
<evidence type="ECO:0000256" key="5">
    <source>
        <dbReference type="ARBA" id="ARBA00022847"/>
    </source>
</evidence>
<keyword evidence="8" id="KW-0406">Ion transport</keyword>
<feature type="transmembrane region" description="Helical" evidence="10">
    <location>
        <begin position="91"/>
        <end position="111"/>
    </location>
</feature>
<dbReference type="GO" id="GO:0016020">
    <property type="term" value="C:membrane"/>
    <property type="evidence" value="ECO:0007669"/>
    <property type="project" value="UniProtKB-SubCell"/>
</dbReference>
<evidence type="ECO:0000256" key="9">
    <source>
        <dbReference type="ARBA" id="ARBA00023136"/>
    </source>
</evidence>
<evidence type="ECO:0000256" key="4">
    <source>
        <dbReference type="ARBA" id="ARBA00022692"/>
    </source>
</evidence>
<feature type="transmembrane region" description="Helical" evidence="10">
    <location>
        <begin position="418"/>
        <end position="435"/>
    </location>
</feature>
<keyword evidence="6" id="KW-0630">Potassium</keyword>
<feature type="transmembrane region" description="Helical" evidence="10">
    <location>
        <begin position="46"/>
        <end position="70"/>
    </location>
</feature>
<protein>
    <submittedName>
        <fullName evidence="13">KUP/HAK/KT family potassium transporter</fullName>
    </submittedName>
</protein>
<keyword evidence="3" id="KW-0633">Potassium transport</keyword>
<evidence type="ECO:0000256" key="1">
    <source>
        <dbReference type="ARBA" id="ARBA00004141"/>
    </source>
</evidence>
<proteinExistence type="predicted"/>
<evidence type="ECO:0000259" key="12">
    <source>
        <dbReference type="Pfam" id="PF22776"/>
    </source>
</evidence>
<keyword evidence="14" id="KW-1185">Reference proteome</keyword>
<feature type="transmembrane region" description="Helical" evidence="10">
    <location>
        <begin position="157"/>
        <end position="178"/>
    </location>
</feature>
<feature type="transmembrane region" description="Helical" evidence="10">
    <location>
        <begin position="329"/>
        <end position="352"/>
    </location>
</feature>
<dbReference type="AlphaFoldDB" id="A0A5M6CLN3"/>
<evidence type="ECO:0000259" key="11">
    <source>
        <dbReference type="Pfam" id="PF02705"/>
    </source>
</evidence>
<keyword evidence="7 10" id="KW-1133">Transmembrane helix</keyword>
<dbReference type="EMBL" id="VWSH01000001">
    <property type="protein sequence ID" value="KAA5536121.1"/>
    <property type="molecule type" value="Genomic_DNA"/>
</dbReference>
<accession>A0A5M6CLN3</accession>
<feature type="transmembrane region" description="Helical" evidence="10">
    <location>
        <begin position="198"/>
        <end position="221"/>
    </location>
</feature>
<feature type="transmembrane region" description="Helical" evidence="10">
    <location>
        <begin position="387"/>
        <end position="406"/>
    </location>
</feature>
<dbReference type="RefSeq" id="WP_150030694.1">
    <property type="nucleotide sequence ID" value="NZ_VWSH01000001.1"/>
</dbReference>
<dbReference type="Proteomes" id="UP000323632">
    <property type="component" value="Unassembled WGS sequence"/>
</dbReference>
<evidence type="ECO:0000256" key="7">
    <source>
        <dbReference type="ARBA" id="ARBA00022989"/>
    </source>
</evidence>
<feature type="transmembrane region" description="Helical" evidence="10">
    <location>
        <begin position="358"/>
        <end position="380"/>
    </location>
</feature>
<dbReference type="GO" id="GO:0015293">
    <property type="term" value="F:symporter activity"/>
    <property type="evidence" value="ECO:0007669"/>
    <property type="project" value="UniProtKB-KW"/>
</dbReference>
<keyword evidence="9 10" id="KW-0472">Membrane</keyword>
<dbReference type="InterPro" id="IPR053951">
    <property type="entry name" value="K_trans_N"/>
</dbReference>